<keyword evidence="3" id="KW-1185">Reference proteome</keyword>
<name>A0A5C5UU66_9CORY</name>
<dbReference type="Gene3D" id="2.130.10.10">
    <property type="entry name" value="YVTN repeat-like/Quinoprotein amine dehydrogenase"/>
    <property type="match status" value="1"/>
</dbReference>
<dbReference type="InterPro" id="IPR015943">
    <property type="entry name" value="WD40/YVTN_repeat-like_dom_sf"/>
</dbReference>
<sequence>MEGQVTVAKDHAWRRGILIGVLVVGSVLGIVAALFFGLRHGGRSALDHDYGNFVAKPSFTGKFLDSRYAGGADMLEIPARSGRFLGSDAARTTFAVNLAVGDSQAGSERFILAGYDANTKAKIYEVDAFECAVVSEDGIVYCSSGQDSVIRGFDVRTGEQVQSFPVHASRARVYYLGHHGDTAILRLERYSAAGASVNQLLGVRDGAIAWHHDLPAQTSCQLIADGTAALCQRELTSEEIAADPRWSGTNTLILTEVSSISADDGSLLFQGRDPGRVFPMSDGWYIHHLSSVPEARPDNTPVELSAFRADGTEIERREKAGPYTLLPYSRDVDSPLYPYEAFREVMEHGTVVVDAEGKVAYQQMYTSHPQGPDDFARAGERNAAFQFDKFNNGLYAVSEDARMLLLSSYNHDHPGMDQHRLYDVQKQEDALSFIGQRVTHTYIQNGLLAVSIEAENSQEPGKLVVCIPQG</sequence>
<keyword evidence="1" id="KW-1133">Transmembrane helix</keyword>
<comment type="caution">
    <text evidence="2">The sequence shown here is derived from an EMBL/GenBank/DDBJ whole genome shotgun (WGS) entry which is preliminary data.</text>
</comment>
<evidence type="ECO:0000313" key="2">
    <source>
        <dbReference type="EMBL" id="TWT28935.1"/>
    </source>
</evidence>
<evidence type="ECO:0008006" key="4">
    <source>
        <dbReference type="Google" id="ProtNLM"/>
    </source>
</evidence>
<dbReference type="AlphaFoldDB" id="A0A5C5UU66"/>
<dbReference type="InterPro" id="IPR011047">
    <property type="entry name" value="Quinoprotein_ADH-like_sf"/>
</dbReference>
<protein>
    <recommendedName>
        <fullName evidence="4">WD40 repeat domain-containing protein</fullName>
    </recommendedName>
</protein>
<keyword evidence="1" id="KW-0812">Transmembrane</keyword>
<reference evidence="2 3" key="1">
    <citation type="submission" date="2019-08" db="EMBL/GenBank/DDBJ databases">
        <authorList>
            <person name="Lei W."/>
        </authorList>
    </citation>
    <scope>NUCLEOTIDE SEQUENCE [LARGE SCALE GENOMIC DNA]</scope>
    <source>
        <strain evidence="2 3">CCUG 58627</strain>
    </source>
</reference>
<proteinExistence type="predicted"/>
<dbReference type="EMBL" id="VOHM01000002">
    <property type="protein sequence ID" value="TWT28935.1"/>
    <property type="molecule type" value="Genomic_DNA"/>
</dbReference>
<dbReference type="Proteomes" id="UP000320791">
    <property type="component" value="Unassembled WGS sequence"/>
</dbReference>
<evidence type="ECO:0000256" key="1">
    <source>
        <dbReference type="SAM" id="Phobius"/>
    </source>
</evidence>
<accession>A0A5C5UU66</accession>
<organism evidence="2 3">
    <name type="scientific">Corynebacterium canis</name>
    <dbReference type="NCBI Taxonomy" id="679663"/>
    <lineage>
        <taxon>Bacteria</taxon>
        <taxon>Bacillati</taxon>
        <taxon>Actinomycetota</taxon>
        <taxon>Actinomycetes</taxon>
        <taxon>Mycobacteriales</taxon>
        <taxon>Corynebacteriaceae</taxon>
        <taxon>Corynebacterium</taxon>
    </lineage>
</organism>
<keyword evidence="1" id="KW-0472">Membrane</keyword>
<dbReference type="OrthoDB" id="3464637at2"/>
<feature type="transmembrane region" description="Helical" evidence="1">
    <location>
        <begin position="17"/>
        <end position="38"/>
    </location>
</feature>
<dbReference type="RefSeq" id="WP_146323390.1">
    <property type="nucleotide sequence ID" value="NZ_BAABLR010000075.1"/>
</dbReference>
<dbReference type="SUPFAM" id="SSF50998">
    <property type="entry name" value="Quinoprotein alcohol dehydrogenase-like"/>
    <property type="match status" value="1"/>
</dbReference>
<evidence type="ECO:0000313" key="3">
    <source>
        <dbReference type="Proteomes" id="UP000320791"/>
    </source>
</evidence>
<gene>
    <name evidence="2" type="ORF">FRX94_01750</name>
</gene>